<protein>
    <recommendedName>
        <fullName evidence="12">Phosphatidylserine decarboxylase</fullName>
    </recommendedName>
</protein>
<dbReference type="InterPro" id="IPR033175">
    <property type="entry name" value="PSD-A"/>
</dbReference>
<proteinExistence type="predicted"/>
<dbReference type="EMBL" id="MN739936">
    <property type="protein sequence ID" value="QHT78744.1"/>
    <property type="molecule type" value="Genomic_DNA"/>
</dbReference>
<evidence type="ECO:0000256" key="6">
    <source>
        <dbReference type="ARBA" id="ARBA00023145"/>
    </source>
</evidence>
<evidence type="ECO:0008006" key="12">
    <source>
        <dbReference type="Google" id="ProtNLM"/>
    </source>
</evidence>
<evidence type="ECO:0000256" key="3">
    <source>
        <dbReference type="ARBA" id="ARBA00022793"/>
    </source>
</evidence>
<dbReference type="Pfam" id="PF02666">
    <property type="entry name" value="PS_Dcarbxylase"/>
    <property type="match status" value="1"/>
</dbReference>
<dbReference type="AlphaFoldDB" id="A0A6C0HE89"/>
<keyword evidence="2" id="KW-0444">Lipid biosynthesis</keyword>
<dbReference type="PANTHER" id="PTHR35809">
    <property type="entry name" value="ARCHAETIDYLSERINE DECARBOXYLASE PROENZYME-RELATED"/>
    <property type="match status" value="1"/>
</dbReference>
<accession>A0A6C0HE89</accession>
<name>A0A6C0HE89_9ZZZZ</name>
<evidence type="ECO:0000256" key="2">
    <source>
        <dbReference type="ARBA" id="ARBA00022516"/>
    </source>
</evidence>
<keyword evidence="4" id="KW-0443">Lipid metabolism</keyword>
<keyword evidence="10" id="KW-0670">Pyruvate</keyword>
<dbReference type="InterPro" id="IPR003817">
    <property type="entry name" value="PS_Dcarbxylase"/>
</dbReference>
<evidence type="ECO:0000256" key="5">
    <source>
        <dbReference type="ARBA" id="ARBA00023136"/>
    </source>
</evidence>
<evidence type="ECO:0000256" key="10">
    <source>
        <dbReference type="ARBA" id="ARBA00023317"/>
    </source>
</evidence>
<dbReference type="GO" id="GO:0004609">
    <property type="term" value="F:phosphatidylserine decarboxylase activity"/>
    <property type="evidence" value="ECO:0007669"/>
    <property type="project" value="InterPro"/>
</dbReference>
<evidence type="ECO:0000256" key="1">
    <source>
        <dbReference type="ARBA" id="ARBA00022475"/>
    </source>
</evidence>
<keyword evidence="6" id="KW-0865">Zymogen</keyword>
<evidence type="ECO:0000256" key="8">
    <source>
        <dbReference type="ARBA" id="ARBA00023239"/>
    </source>
</evidence>
<sequence>MYYVIFLLMLFLIFFYRKPSIKLLPYNEDVVYSPAHGTIMDIIYKNNTVHIAIFLSPFDIHYQIVPITGVLTDVKYDNTGKFELAYKVNKSNKNEKAIHTILNKHGIFKIYQIAGTLVRRIVWYNNPIKKIITGELLGLIKFGSRVDIIIPNANNFKINVKKGDKVKGINTVLGHF</sequence>
<keyword evidence="3" id="KW-0210">Decarboxylase</keyword>
<keyword evidence="7" id="KW-0594">Phospholipid biosynthesis</keyword>
<keyword evidence="1" id="KW-1003">Cell membrane</keyword>
<evidence type="ECO:0000256" key="7">
    <source>
        <dbReference type="ARBA" id="ARBA00023209"/>
    </source>
</evidence>
<evidence type="ECO:0000313" key="11">
    <source>
        <dbReference type="EMBL" id="QHT78744.1"/>
    </source>
</evidence>
<dbReference type="GO" id="GO:0008654">
    <property type="term" value="P:phospholipid biosynthetic process"/>
    <property type="evidence" value="ECO:0007669"/>
    <property type="project" value="UniProtKB-KW"/>
</dbReference>
<keyword evidence="9" id="KW-1208">Phospholipid metabolism</keyword>
<evidence type="ECO:0000256" key="9">
    <source>
        <dbReference type="ARBA" id="ARBA00023264"/>
    </source>
</evidence>
<keyword evidence="8" id="KW-0456">Lyase</keyword>
<organism evidence="11">
    <name type="scientific">viral metagenome</name>
    <dbReference type="NCBI Taxonomy" id="1070528"/>
    <lineage>
        <taxon>unclassified sequences</taxon>
        <taxon>metagenomes</taxon>
        <taxon>organismal metagenomes</taxon>
    </lineage>
</organism>
<reference evidence="11" key="1">
    <citation type="journal article" date="2020" name="Nature">
        <title>Giant virus diversity and host interactions through global metagenomics.</title>
        <authorList>
            <person name="Schulz F."/>
            <person name="Roux S."/>
            <person name="Paez-Espino D."/>
            <person name="Jungbluth S."/>
            <person name="Walsh D.A."/>
            <person name="Denef V.J."/>
            <person name="McMahon K.D."/>
            <person name="Konstantinidis K.T."/>
            <person name="Eloe-Fadrosh E.A."/>
            <person name="Kyrpides N.C."/>
            <person name="Woyke T."/>
        </authorList>
    </citation>
    <scope>NUCLEOTIDE SEQUENCE</scope>
    <source>
        <strain evidence="11">GVMAG-M-3300023179-92</strain>
    </source>
</reference>
<keyword evidence="5" id="KW-0472">Membrane</keyword>
<dbReference type="PANTHER" id="PTHR35809:SF1">
    <property type="entry name" value="ARCHAETIDYLSERINE DECARBOXYLASE PROENZYME-RELATED"/>
    <property type="match status" value="1"/>
</dbReference>
<evidence type="ECO:0000256" key="4">
    <source>
        <dbReference type="ARBA" id="ARBA00023098"/>
    </source>
</evidence>